<keyword evidence="4" id="KW-0325">Glycoprotein</keyword>
<dbReference type="Proteomes" id="UP000822688">
    <property type="component" value="Chromosome 8"/>
</dbReference>
<dbReference type="InterPro" id="IPR016140">
    <property type="entry name" value="Bifunc_inhib/LTP/seed_store"/>
</dbReference>
<feature type="compositionally biased region" description="Low complexity" evidence="5">
    <location>
        <begin position="151"/>
        <end position="160"/>
    </location>
</feature>
<accession>A0A8T0H025</accession>
<protein>
    <recommendedName>
        <fullName evidence="6">Bifunctional inhibitor/plant lipid transfer protein/seed storage helical domain-containing protein</fullName>
    </recommendedName>
</protein>
<dbReference type="AlphaFoldDB" id="A0A8T0H025"/>
<gene>
    <name evidence="7" type="ORF">KC19_8G079500</name>
</gene>
<keyword evidence="2" id="KW-0732">Signal</keyword>
<evidence type="ECO:0000313" key="8">
    <source>
        <dbReference type="Proteomes" id="UP000822688"/>
    </source>
</evidence>
<evidence type="ECO:0000313" key="7">
    <source>
        <dbReference type="EMBL" id="KAG0564055.1"/>
    </source>
</evidence>
<keyword evidence="8" id="KW-1185">Reference proteome</keyword>
<proteinExistence type="inferred from homology"/>
<evidence type="ECO:0000256" key="1">
    <source>
        <dbReference type="ARBA" id="ARBA00009748"/>
    </source>
</evidence>
<name>A0A8T0H025_CERPU</name>
<dbReference type="PANTHER" id="PTHR33044">
    <property type="entry name" value="BIFUNCTIONAL INHIBITOR/LIPID-TRANSFER PROTEIN/SEED STORAGE 2S ALBUMIN SUPERFAMILY PROTEIN-RELATED"/>
    <property type="match status" value="1"/>
</dbReference>
<dbReference type="PRINTS" id="PR00382">
    <property type="entry name" value="LIPIDTRNSFER"/>
</dbReference>
<dbReference type="InterPro" id="IPR043325">
    <property type="entry name" value="LTSS"/>
</dbReference>
<dbReference type="EMBL" id="CM026429">
    <property type="protein sequence ID" value="KAG0564055.1"/>
    <property type="molecule type" value="Genomic_DNA"/>
</dbReference>
<dbReference type="SMART" id="SM00499">
    <property type="entry name" value="AAI"/>
    <property type="match status" value="1"/>
</dbReference>
<dbReference type="GO" id="GO:0006869">
    <property type="term" value="P:lipid transport"/>
    <property type="evidence" value="ECO:0007669"/>
    <property type="project" value="InterPro"/>
</dbReference>
<keyword evidence="3" id="KW-1015">Disulfide bond</keyword>
<dbReference type="Gene3D" id="1.10.110.10">
    <property type="entry name" value="Plant lipid-transfer and hydrophobic proteins"/>
    <property type="match status" value="1"/>
</dbReference>
<dbReference type="InterPro" id="IPR000528">
    <property type="entry name" value="Plant_nsLTP"/>
</dbReference>
<feature type="domain" description="Bifunctional inhibitor/plant lipid transfer protein/seed storage helical" evidence="6">
    <location>
        <begin position="51"/>
        <end position="127"/>
    </location>
</feature>
<comment type="similarity">
    <text evidence="1">Belongs to the plant LTP family.</text>
</comment>
<dbReference type="GO" id="GO:0008289">
    <property type="term" value="F:lipid binding"/>
    <property type="evidence" value="ECO:0007669"/>
    <property type="project" value="InterPro"/>
</dbReference>
<sequence length="200" mass="20159">MVVVEVSARHGRESSHLVESDLAAMAMRSCVAVVLVALLVAGTASGQTQDCTQAYNYLTTCLSFVSGNDTTPSTLCCSGINYLNTNNADCLCQIVKQFNSSVTPGVNATKAYELPSQCGIVVDTAKCPALALAPGAAVAPTPPSLSPPSGSPGAVTGPSSAPANSAAVAMRASPLTITFMALLGATLGATHLLWNGLTAT</sequence>
<evidence type="ECO:0000256" key="2">
    <source>
        <dbReference type="ARBA" id="ARBA00022729"/>
    </source>
</evidence>
<feature type="region of interest" description="Disordered" evidence="5">
    <location>
        <begin position="141"/>
        <end position="160"/>
    </location>
</feature>
<organism evidence="7 8">
    <name type="scientific">Ceratodon purpureus</name>
    <name type="common">Fire moss</name>
    <name type="synonym">Dicranum purpureum</name>
    <dbReference type="NCBI Taxonomy" id="3225"/>
    <lineage>
        <taxon>Eukaryota</taxon>
        <taxon>Viridiplantae</taxon>
        <taxon>Streptophyta</taxon>
        <taxon>Embryophyta</taxon>
        <taxon>Bryophyta</taxon>
        <taxon>Bryophytina</taxon>
        <taxon>Bryopsida</taxon>
        <taxon>Dicranidae</taxon>
        <taxon>Pseudoditrichales</taxon>
        <taxon>Ditrichaceae</taxon>
        <taxon>Ceratodon</taxon>
    </lineage>
</organism>
<dbReference type="InterPro" id="IPR036312">
    <property type="entry name" value="Bifun_inhib/LTP/seed_sf"/>
</dbReference>
<evidence type="ECO:0000256" key="3">
    <source>
        <dbReference type="ARBA" id="ARBA00023157"/>
    </source>
</evidence>
<evidence type="ECO:0000256" key="5">
    <source>
        <dbReference type="SAM" id="MobiDB-lite"/>
    </source>
</evidence>
<evidence type="ECO:0000256" key="4">
    <source>
        <dbReference type="ARBA" id="ARBA00023180"/>
    </source>
</evidence>
<feature type="compositionally biased region" description="Pro residues" evidence="5">
    <location>
        <begin position="141"/>
        <end position="150"/>
    </location>
</feature>
<reference evidence="7" key="1">
    <citation type="submission" date="2020-06" db="EMBL/GenBank/DDBJ databases">
        <title>WGS assembly of Ceratodon purpureus strain R40.</title>
        <authorList>
            <person name="Carey S.B."/>
            <person name="Jenkins J."/>
            <person name="Shu S."/>
            <person name="Lovell J.T."/>
            <person name="Sreedasyam A."/>
            <person name="Maumus F."/>
            <person name="Tiley G.P."/>
            <person name="Fernandez-Pozo N."/>
            <person name="Barry K."/>
            <person name="Chen C."/>
            <person name="Wang M."/>
            <person name="Lipzen A."/>
            <person name="Daum C."/>
            <person name="Saski C.A."/>
            <person name="Payton A.C."/>
            <person name="Mcbreen J.C."/>
            <person name="Conrad R.E."/>
            <person name="Kollar L.M."/>
            <person name="Olsson S."/>
            <person name="Huttunen S."/>
            <person name="Landis J.B."/>
            <person name="Wickett N.J."/>
            <person name="Johnson M.G."/>
            <person name="Rensing S.A."/>
            <person name="Grimwood J."/>
            <person name="Schmutz J."/>
            <person name="Mcdaniel S.F."/>
        </authorList>
    </citation>
    <scope>NUCLEOTIDE SEQUENCE</scope>
    <source>
        <strain evidence="7">R40</strain>
    </source>
</reference>
<comment type="caution">
    <text evidence="7">The sequence shown here is derived from an EMBL/GenBank/DDBJ whole genome shotgun (WGS) entry which is preliminary data.</text>
</comment>
<dbReference type="SUPFAM" id="SSF47699">
    <property type="entry name" value="Bifunctional inhibitor/lipid-transfer protein/seed storage 2S albumin"/>
    <property type="match status" value="1"/>
</dbReference>
<dbReference type="Pfam" id="PF14368">
    <property type="entry name" value="LTP_2"/>
    <property type="match status" value="1"/>
</dbReference>
<evidence type="ECO:0000259" key="6">
    <source>
        <dbReference type="SMART" id="SM00499"/>
    </source>
</evidence>
<dbReference type="CDD" id="cd00010">
    <property type="entry name" value="AAI_LTSS"/>
    <property type="match status" value="1"/>
</dbReference>